<evidence type="ECO:0000256" key="1">
    <source>
        <dbReference type="ARBA" id="ARBA00023157"/>
    </source>
</evidence>
<keyword evidence="3" id="KW-0413">Isomerase</keyword>
<dbReference type="InterPro" id="IPR013766">
    <property type="entry name" value="Thioredoxin_domain"/>
</dbReference>
<dbReference type="PANTHER" id="PTHR42852:SF17">
    <property type="entry name" value="THIOREDOXIN-LIKE PROTEIN HI_1115"/>
    <property type="match status" value="1"/>
</dbReference>
<dbReference type="PROSITE" id="PS51352">
    <property type="entry name" value="THIOREDOXIN_2"/>
    <property type="match status" value="1"/>
</dbReference>
<comment type="caution">
    <text evidence="3">The sequence shown here is derived from an EMBL/GenBank/DDBJ whole genome shotgun (WGS) entry which is preliminary data.</text>
</comment>
<keyword evidence="1" id="KW-1015">Disulfide bond</keyword>
<dbReference type="InterPro" id="IPR036249">
    <property type="entry name" value="Thioredoxin-like_sf"/>
</dbReference>
<sequence length="186" mass="21221">MTFFKKMVLTLTVLFAVVLAGWFHYHTESVYKHVGVQVNAQIEEGVYVAQRAPEFQLKTLQGEEKSFQVGEAQITVVHFFATWCYPCQEEMPIIVDLYNELTAQGNRFVAVNLTSSEQGISQIQPFLTHYKAPFDPLLDEQGLVQDMYQLFGVPTTLLINKEGIILKRINGPLSQQDYEEIVTEAR</sequence>
<dbReference type="CDD" id="cd02966">
    <property type="entry name" value="TlpA_like_family"/>
    <property type="match status" value="1"/>
</dbReference>
<dbReference type="SUPFAM" id="SSF52833">
    <property type="entry name" value="Thioredoxin-like"/>
    <property type="match status" value="1"/>
</dbReference>
<proteinExistence type="predicted"/>
<protein>
    <submittedName>
        <fullName evidence="3">Thiol-disulfide isomerase/thioredoxin</fullName>
    </submittedName>
</protein>
<organism evidence="3 4">
    <name type="scientific">Shouchella xiaoxiensis</name>
    <dbReference type="NCBI Taxonomy" id="766895"/>
    <lineage>
        <taxon>Bacteria</taxon>
        <taxon>Bacillati</taxon>
        <taxon>Bacillota</taxon>
        <taxon>Bacilli</taxon>
        <taxon>Bacillales</taxon>
        <taxon>Bacillaceae</taxon>
        <taxon>Shouchella</taxon>
    </lineage>
</organism>
<dbReference type="GO" id="GO:0016853">
    <property type="term" value="F:isomerase activity"/>
    <property type="evidence" value="ECO:0007669"/>
    <property type="project" value="UniProtKB-KW"/>
</dbReference>
<dbReference type="PANTHER" id="PTHR42852">
    <property type="entry name" value="THIOL:DISULFIDE INTERCHANGE PROTEIN DSBE"/>
    <property type="match status" value="1"/>
</dbReference>
<evidence type="ECO:0000313" key="4">
    <source>
        <dbReference type="Proteomes" id="UP001179280"/>
    </source>
</evidence>
<dbReference type="Proteomes" id="UP001179280">
    <property type="component" value="Unassembled WGS sequence"/>
</dbReference>
<evidence type="ECO:0000259" key="2">
    <source>
        <dbReference type="PROSITE" id="PS51352"/>
    </source>
</evidence>
<accession>A0ABS2SXW9</accession>
<reference evidence="3" key="1">
    <citation type="submission" date="2021-01" db="EMBL/GenBank/DDBJ databases">
        <title>Genomic Encyclopedia of Type Strains, Phase IV (KMG-IV): sequencing the most valuable type-strain genomes for metagenomic binning, comparative biology and taxonomic classification.</title>
        <authorList>
            <person name="Goeker M."/>
        </authorList>
    </citation>
    <scope>NUCLEOTIDE SEQUENCE</scope>
    <source>
        <strain evidence="3">DSM 21943</strain>
    </source>
</reference>
<evidence type="ECO:0000313" key="3">
    <source>
        <dbReference type="EMBL" id="MBM7840378.1"/>
    </source>
</evidence>
<name>A0ABS2SXW9_9BACI</name>
<dbReference type="RefSeq" id="WP_204467941.1">
    <property type="nucleotide sequence ID" value="NZ_JAFBCV010000013.1"/>
</dbReference>
<dbReference type="Gene3D" id="3.40.30.10">
    <property type="entry name" value="Glutaredoxin"/>
    <property type="match status" value="1"/>
</dbReference>
<feature type="domain" description="Thioredoxin" evidence="2">
    <location>
        <begin position="46"/>
        <end position="186"/>
    </location>
</feature>
<dbReference type="EMBL" id="JAFBCV010000013">
    <property type="protein sequence ID" value="MBM7840378.1"/>
    <property type="molecule type" value="Genomic_DNA"/>
</dbReference>
<gene>
    <name evidence="3" type="ORF">JOC54_003659</name>
</gene>
<keyword evidence="4" id="KW-1185">Reference proteome</keyword>
<dbReference type="Pfam" id="PF00578">
    <property type="entry name" value="AhpC-TSA"/>
    <property type="match status" value="1"/>
</dbReference>
<dbReference type="InterPro" id="IPR050553">
    <property type="entry name" value="Thioredoxin_ResA/DsbE_sf"/>
</dbReference>
<dbReference type="InterPro" id="IPR000866">
    <property type="entry name" value="AhpC/TSA"/>
</dbReference>